<dbReference type="Gene3D" id="3.30.1220.10">
    <property type="entry name" value="CobW-like, C-terminal domain"/>
    <property type="match status" value="1"/>
</dbReference>
<dbReference type="InterPro" id="IPR036627">
    <property type="entry name" value="CobW-likC_sf"/>
</dbReference>
<dbReference type="RefSeq" id="WP_110935457.1">
    <property type="nucleotide sequence ID" value="NZ_KZ614146.1"/>
</dbReference>
<dbReference type="EMBL" id="PDOE01000003">
    <property type="protein sequence ID" value="RKL67379.1"/>
    <property type="molecule type" value="Genomic_DNA"/>
</dbReference>
<dbReference type="CDD" id="cd03112">
    <property type="entry name" value="CobW-like"/>
    <property type="match status" value="1"/>
</dbReference>
<dbReference type="Proteomes" id="UP000281498">
    <property type="component" value="Unassembled WGS sequence"/>
</dbReference>
<accession>A0A3A9K4Y7</accession>
<evidence type="ECO:0000256" key="1">
    <source>
        <dbReference type="ARBA" id="ARBA00022741"/>
    </source>
</evidence>
<dbReference type="Pfam" id="PF02492">
    <property type="entry name" value="cobW"/>
    <property type="match status" value="1"/>
</dbReference>
<dbReference type="PANTHER" id="PTHR13748">
    <property type="entry name" value="COBW-RELATED"/>
    <property type="match status" value="1"/>
</dbReference>
<dbReference type="GO" id="GO:0016787">
    <property type="term" value="F:hydrolase activity"/>
    <property type="evidence" value="ECO:0007669"/>
    <property type="project" value="UniProtKB-KW"/>
</dbReference>
<keyword evidence="3" id="KW-0143">Chaperone</keyword>
<dbReference type="Gene3D" id="3.40.50.300">
    <property type="entry name" value="P-loop containing nucleotide triphosphate hydrolases"/>
    <property type="match status" value="1"/>
</dbReference>
<evidence type="ECO:0000256" key="4">
    <source>
        <dbReference type="ARBA" id="ARBA00034320"/>
    </source>
</evidence>
<evidence type="ECO:0000313" key="8">
    <source>
        <dbReference type="Proteomes" id="UP000281498"/>
    </source>
</evidence>
<keyword evidence="1" id="KW-0547">Nucleotide-binding</keyword>
<keyword evidence="8" id="KW-1185">Reference proteome</keyword>
<evidence type="ECO:0000256" key="2">
    <source>
        <dbReference type="ARBA" id="ARBA00022801"/>
    </source>
</evidence>
<sequence>MTKIPVFILSGFLGSGKTTLLKSFLKKCAQKRLKPAILMNEIGKADMDGEILLQRNKNEIVEKLLDGCMCCSQKSEVTETMLKLLHQQPDVIFIELTGVANPEEVVDSLTDPELIDSLYLEKVVTLLDGENILEYNSIFEADKELVQTTRRQIEVADLLVVNKLDLITSSFKEKITKAIRKRNSVSPLLFTTYSEIDVNGLLEGITEVNKEKFYANRRTPYPHIHGNSVSFSRINTLTLSVNEPMKSSIVAKFLKRWHPNLLRAKGYLFVNENCYLLQHVMKRSYWEPSDYRGRNYLVLIGIDLNIDEIQKEWAKLSLKVGS</sequence>
<dbReference type="OrthoDB" id="9808822at2"/>
<organism evidence="7 8">
    <name type="scientific">Salipaludibacillus neizhouensis</name>
    <dbReference type="NCBI Taxonomy" id="885475"/>
    <lineage>
        <taxon>Bacteria</taxon>
        <taxon>Bacillati</taxon>
        <taxon>Bacillota</taxon>
        <taxon>Bacilli</taxon>
        <taxon>Bacillales</taxon>
        <taxon>Bacillaceae</taxon>
    </lineage>
</organism>
<protein>
    <recommendedName>
        <fullName evidence="6">CobW C-terminal domain-containing protein</fullName>
    </recommendedName>
</protein>
<comment type="caution">
    <text evidence="7">The sequence shown here is derived from an EMBL/GenBank/DDBJ whole genome shotgun (WGS) entry which is preliminary data.</text>
</comment>
<evidence type="ECO:0000313" key="7">
    <source>
        <dbReference type="EMBL" id="RKL67379.1"/>
    </source>
</evidence>
<reference evidence="7 8" key="1">
    <citation type="submission" date="2017-10" db="EMBL/GenBank/DDBJ databases">
        <title>Bacillus sp. nov., a halophilic bacterium isolated from a Keqin Lake.</title>
        <authorList>
            <person name="Wang H."/>
        </authorList>
    </citation>
    <scope>NUCLEOTIDE SEQUENCE [LARGE SCALE GENOMIC DNA]</scope>
    <source>
        <strain evidence="7 8">KCTC 13187</strain>
    </source>
</reference>
<evidence type="ECO:0000259" key="6">
    <source>
        <dbReference type="SMART" id="SM00833"/>
    </source>
</evidence>
<dbReference type="InterPro" id="IPR051316">
    <property type="entry name" value="Zinc-reg_GTPase_activator"/>
</dbReference>
<dbReference type="SMART" id="SM00833">
    <property type="entry name" value="CobW_C"/>
    <property type="match status" value="1"/>
</dbReference>
<dbReference type="GO" id="GO:0005737">
    <property type="term" value="C:cytoplasm"/>
    <property type="evidence" value="ECO:0007669"/>
    <property type="project" value="TreeGrafter"/>
</dbReference>
<dbReference type="GO" id="GO:0000166">
    <property type="term" value="F:nucleotide binding"/>
    <property type="evidence" value="ECO:0007669"/>
    <property type="project" value="UniProtKB-KW"/>
</dbReference>
<feature type="domain" description="CobW C-terminal" evidence="6">
    <location>
        <begin position="234"/>
        <end position="317"/>
    </location>
</feature>
<dbReference type="InterPro" id="IPR027417">
    <property type="entry name" value="P-loop_NTPase"/>
</dbReference>
<comment type="similarity">
    <text evidence="4">Belongs to the SIMIBI class G3E GTPase family. ZNG1 subfamily.</text>
</comment>
<dbReference type="InterPro" id="IPR003495">
    <property type="entry name" value="CobW/HypB/UreG_nucleotide-bd"/>
</dbReference>
<dbReference type="Pfam" id="PF07683">
    <property type="entry name" value="CobW_C"/>
    <property type="match status" value="1"/>
</dbReference>
<name>A0A3A9K4Y7_9BACI</name>
<evidence type="ECO:0000256" key="3">
    <source>
        <dbReference type="ARBA" id="ARBA00023186"/>
    </source>
</evidence>
<keyword evidence="2" id="KW-0378">Hydrolase</keyword>
<proteinExistence type="inferred from homology"/>
<comment type="catalytic activity">
    <reaction evidence="5">
        <text>GTP + H2O = GDP + phosphate + H(+)</text>
        <dbReference type="Rhea" id="RHEA:19669"/>
        <dbReference type="ChEBI" id="CHEBI:15377"/>
        <dbReference type="ChEBI" id="CHEBI:15378"/>
        <dbReference type="ChEBI" id="CHEBI:37565"/>
        <dbReference type="ChEBI" id="CHEBI:43474"/>
        <dbReference type="ChEBI" id="CHEBI:58189"/>
    </reaction>
    <physiologicalReaction direction="left-to-right" evidence="5">
        <dbReference type="Rhea" id="RHEA:19670"/>
    </physiologicalReaction>
</comment>
<dbReference type="SUPFAM" id="SSF90002">
    <property type="entry name" value="Hypothetical protein YjiA, C-terminal domain"/>
    <property type="match status" value="1"/>
</dbReference>
<dbReference type="PANTHER" id="PTHR13748:SF62">
    <property type="entry name" value="COBW DOMAIN-CONTAINING PROTEIN"/>
    <property type="match status" value="1"/>
</dbReference>
<dbReference type="SUPFAM" id="SSF52540">
    <property type="entry name" value="P-loop containing nucleoside triphosphate hydrolases"/>
    <property type="match status" value="1"/>
</dbReference>
<dbReference type="AlphaFoldDB" id="A0A3A9K4Y7"/>
<dbReference type="InterPro" id="IPR011629">
    <property type="entry name" value="CobW-like_C"/>
</dbReference>
<evidence type="ECO:0000256" key="5">
    <source>
        <dbReference type="ARBA" id="ARBA00049117"/>
    </source>
</evidence>
<gene>
    <name evidence="7" type="ORF">CR203_08410</name>
</gene>